<proteinExistence type="predicted"/>
<sequence length="87" mass="10082">MAMMVVRPPVPHVAMRPLWRCRNCGTEWPCQPAKLALLTEYRTSRTALLIYLGTLMHEATNQLTQLHPDHPPTRMTERFLSWARARG</sequence>
<name>A0ABS0KBX0_9ACTN</name>
<keyword evidence="2" id="KW-1185">Reference proteome</keyword>
<organism evidence="1 2">
    <name type="scientific">Micromonospora vinacea</name>
    <dbReference type="NCBI Taxonomy" id="709878"/>
    <lineage>
        <taxon>Bacteria</taxon>
        <taxon>Bacillati</taxon>
        <taxon>Actinomycetota</taxon>
        <taxon>Actinomycetes</taxon>
        <taxon>Micromonosporales</taxon>
        <taxon>Micromonosporaceae</taxon>
        <taxon>Micromonospora</taxon>
    </lineage>
</organism>
<protein>
    <recommendedName>
        <fullName evidence="3">Flavin reductase</fullName>
    </recommendedName>
</protein>
<evidence type="ECO:0008006" key="3">
    <source>
        <dbReference type="Google" id="ProtNLM"/>
    </source>
</evidence>
<comment type="caution">
    <text evidence="1">The sequence shown here is derived from an EMBL/GenBank/DDBJ whole genome shotgun (WGS) entry which is preliminary data.</text>
</comment>
<reference evidence="1 2" key="1">
    <citation type="submission" date="2020-11" db="EMBL/GenBank/DDBJ databases">
        <title>Sequencing the genomes of 1000 actinobacteria strains.</title>
        <authorList>
            <person name="Klenk H.-P."/>
        </authorList>
    </citation>
    <scope>NUCLEOTIDE SEQUENCE [LARGE SCALE GENOMIC DNA]</scope>
    <source>
        <strain evidence="1 2">DSM 101695</strain>
    </source>
</reference>
<evidence type="ECO:0000313" key="2">
    <source>
        <dbReference type="Proteomes" id="UP000631791"/>
    </source>
</evidence>
<accession>A0ABS0KBX0</accession>
<gene>
    <name evidence="1" type="ORF">IW249_006479</name>
</gene>
<evidence type="ECO:0000313" key="1">
    <source>
        <dbReference type="EMBL" id="MBG6106065.1"/>
    </source>
</evidence>
<dbReference type="EMBL" id="JADOTY010000001">
    <property type="protein sequence ID" value="MBG6106065.1"/>
    <property type="molecule type" value="Genomic_DNA"/>
</dbReference>
<dbReference type="Proteomes" id="UP000631791">
    <property type="component" value="Unassembled WGS sequence"/>
</dbReference>